<sequence length="241" mass="25724">MRFSILLAAAGLLATATAAPTPEPAALAWDDVVLVMDDGSTKVMKAHEWSEIERRAPLLPPVPEEYSNNVVERSADVAPRGCEESSEVQILTDGYFTGSDVAMSPVVSSTGAISDVSIASGYQVSNSITVTAGGSLSVIQKVLELSLSVSYSRMWTTTETTTLRFTMVANQYGLIVSQPSVRRVTGNLLSGCTDSPTITPFLSDTYEDQSYGHLSWVKGVIRLCNSTVYPVPYCSGEGTHA</sequence>
<dbReference type="AlphaFoldDB" id="A0A066X6U8"/>
<dbReference type="Proteomes" id="UP000027238">
    <property type="component" value="Unassembled WGS sequence"/>
</dbReference>
<feature type="chain" id="PRO_5001633652" description="Celp0028 effector like protein" evidence="1">
    <location>
        <begin position="19"/>
        <end position="241"/>
    </location>
</feature>
<comment type="caution">
    <text evidence="2">The sequence shown here is derived from an EMBL/GenBank/DDBJ whole genome shotgun (WGS) entry which is preliminary data.</text>
</comment>
<feature type="signal peptide" evidence="1">
    <location>
        <begin position="1"/>
        <end position="18"/>
    </location>
</feature>
<evidence type="ECO:0008006" key="4">
    <source>
        <dbReference type="Google" id="ProtNLM"/>
    </source>
</evidence>
<dbReference type="OMA" id="PVPYCSG"/>
<evidence type="ECO:0000313" key="2">
    <source>
        <dbReference type="EMBL" id="KDN63404.1"/>
    </source>
</evidence>
<keyword evidence="1" id="KW-0732">Signal</keyword>
<keyword evidence="3" id="KW-1185">Reference proteome</keyword>
<dbReference type="OrthoDB" id="4831122at2759"/>
<gene>
    <name evidence="2" type="ORF">CSUB01_11903</name>
</gene>
<dbReference type="EMBL" id="JMSE01001234">
    <property type="protein sequence ID" value="KDN63404.1"/>
    <property type="molecule type" value="Genomic_DNA"/>
</dbReference>
<accession>A0A066X6U8</accession>
<organism evidence="2 3">
    <name type="scientific">Colletotrichum sublineola</name>
    <name type="common">Sorghum anthracnose fungus</name>
    <dbReference type="NCBI Taxonomy" id="1173701"/>
    <lineage>
        <taxon>Eukaryota</taxon>
        <taxon>Fungi</taxon>
        <taxon>Dikarya</taxon>
        <taxon>Ascomycota</taxon>
        <taxon>Pezizomycotina</taxon>
        <taxon>Sordariomycetes</taxon>
        <taxon>Hypocreomycetidae</taxon>
        <taxon>Glomerellales</taxon>
        <taxon>Glomerellaceae</taxon>
        <taxon>Colletotrichum</taxon>
        <taxon>Colletotrichum graminicola species complex</taxon>
    </lineage>
</organism>
<evidence type="ECO:0000256" key="1">
    <source>
        <dbReference type="SAM" id="SignalP"/>
    </source>
</evidence>
<dbReference type="HOGENOM" id="CLU_084275_0_1_1"/>
<protein>
    <recommendedName>
        <fullName evidence="4">Celp0028 effector like protein</fullName>
    </recommendedName>
</protein>
<proteinExistence type="predicted"/>
<reference evidence="3" key="1">
    <citation type="journal article" date="2014" name="Genome Announc.">
        <title>Draft genome sequence of Colletotrichum sublineola, a destructive pathogen of cultivated sorghum.</title>
        <authorList>
            <person name="Baroncelli R."/>
            <person name="Sanz-Martin J.M."/>
            <person name="Rech G.E."/>
            <person name="Sukno S.A."/>
            <person name="Thon M.R."/>
        </authorList>
    </citation>
    <scope>NUCLEOTIDE SEQUENCE [LARGE SCALE GENOMIC DNA]</scope>
    <source>
        <strain evidence="3">TX430BB</strain>
    </source>
</reference>
<dbReference type="eggNOG" id="ENOG502SPRR">
    <property type="taxonomic scope" value="Eukaryota"/>
</dbReference>
<name>A0A066X6U8_COLSU</name>
<evidence type="ECO:0000313" key="3">
    <source>
        <dbReference type="Proteomes" id="UP000027238"/>
    </source>
</evidence>